<comment type="caution">
    <text evidence="2">The sequence shown here is derived from an EMBL/GenBank/DDBJ whole genome shotgun (WGS) entry which is preliminary data.</text>
</comment>
<organism evidence="2 3">
    <name type="scientific">Gottfriedia solisilvae</name>
    <dbReference type="NCBI Taxonomy" id="1516104"/>
    <lineage>
        <taxon>Bacteria</taxon>
        <taxon>Bacillati</taxon>
        <taxon>Bacillota</taxon>
        <taxon>Bacilli</taxon>
        <taxon>Bacillales</taxon>
        <taxon>Bacillaceae</taxon>
        <taxon>Gottfriedia</taxon>
    </lineage>
</organism>
<reference evidence="3" key="1">
    <citation type="journal article" date="2019" name="Int. J. Syst. Evol. Microbiol.">
        <title>The Global Catalogue of Microorganisms (GCM) 10K type strain sequencing project: providing services to taxonomists for standard genome sequencing and annotation.</title>
        <authorList>
            <consortium name="The Broad Institute Genomics Platform"/>
            <consortium name="The Broad Institute Genome Sequencing Center for Infectious Disease"/>
            <person name="Wu L."/>
            <person name="Ma J."/>
        </authorList>
    </citation>
    <scope>NUCLEOTIDE SEQUENCE [LARGE SCALE GENOMIC DNA]</scope>
    <source>
        <strain evidence="3">CGMCC 1.14993</strain>
    </source>
</reference>
<dbReference type="AlphaFoldDB" id="A0A8J3AGL0"/>
<dbReference type="Proteomes" id="UP000626244">
    <property type="component" value="Unassembled WGS sequence"/>
</dbReference>
<proteinExistence type="predicted"/>
<feature type="transmembrane region" description="Helical" evidence="1">
    <location>
        <begin position="12"/>
        <end position="30"/>
    </location>
</feature>
<evidence type="ECO:0000256" key="1">
    <source>
        <dbReference type="SAM" id="Phobius"/>
    </source>
</evidence>
<keyword evidence="1" id="KW-0472">Membrane</keyword>
<evidence type="ECO:0000313" key="3">
    <source>
        <dbReference type="Proteomes" id="UP000626244"/>
    </source>
</evidence>
<keyword evidence="1" id="KW-0812">Transmembrane</keyword>
<dbReference type="EMBL" id="BMHB01000001">
    <property type="protein sequence ID" value="GGI12953.1"/>
    <property type="molecule type" value="Genomic_DNA"/>
</dbReference>
<dbReference type="RefSeq" id="WP_087997950.1">
    <property type="nucleotide sequence ID" value="NZ_BMHB01000001.1"/>
</dbReference>
<dbReference type="OrthoDB" id="2903314at2"/>
<evidence type="ECO:0000313" key="2">
    <source>
        <dbReference type="EMBL" id="GGI12953.1"/>
    </source>
</evidence>
<keyword evidence="1" id="KW-1133">Transmembrane helix</keyword>
<accession>A0A8J3AGL0</accession>
<protein>
    <submittedName>
        <fullName evidence="2">Uncharacterized protein</fullName>
    </submittedName>
</protein>
<name>A0A8J3AGL0_9BACI</name>
<gene>
    <name evidence="2" type="ORF">GCM10007380_15490</name>
</gene>
<keyword evidence="3" id="KW-1185">Reference proteome</keyword>
<sequence>MAVVEREKRKSFKGLIILLVIGVIILAVNLPKIQNFYSQRSAQKTKEVSTIIKNLNLNQLISLESSQIQLSKKYDIRKTEWLHDEIHDGARAMIDHTAYLSHNPEYDSAKIQFSLVKYTIDGKTVAFLTNGKIIQVHSESGWKDK</sequence>